<evidence type="ECO:0000256" key="4">
    <source>
        <dbReference type="ARBA" id="ARBA00022989"/>
    </source>
</evidence>
<dbReference type="PRINTS" id="PR00237">
    <property type="entry name" value="GPCRRHODOPSN"/>
</dbReference>
<dbReference type="PROSITE" id="PS00237">
    <property type="entry name" value="G_PROTEIN_RECEP_F1_1"/>
    <property type="match status" value="1"/>
</dbReference>
<feature type="domain" description="G-protein coupled receptors family 1 profile" evidence="12">
    <location>
        <begin position="45"/>
        <end position="376"/>
    </location>
</feature>
<keyword evidence="7" id="KW-1015">Disulfide bond</keyword>
<evidence type="ECO:0000256" key="2">
    <source>
        <dbReference type="ARBA" id="ARBA00022475"/>
    </source>
</evidence>
<dbReference type="Pfam" id="PF00001">
    <property type="entry name" value="7tm_1"/>
    <property type="match status" value="1"/>
</dbReference>
<organism evidence="13 14">
    <name type="scientific">Biomphalaria pfeifferi</name>
    <name type="common">Bloodfluke planorb</name>
    <name type="synonym">Freshwater snail</name>
    <dbReference type="NCBI Taxonomy" id="112525"/>
    <lineage>
        <taxon>Eukaryota</taxon>
        <taxon>Metazoa</taxon>
        <taxon>Spiralia</taxon>
        <taxon>Lophotrochozoa</taxon>
        <taxon>Mollusca</taxon>
        <taxon>Gastropoda</taxon>
        <taxon>Heterobranchia</taxon>
        <taxon>Euthyneura</taxon>
        <taxon>Panpulmonata</taxon>
        <taxon>Hygrophila</taxon>
        <taxon>Lymnaeoidea</taxon>
        <taxon>Planorbidae</taxon>
        <taxon>Biomphalaria</taxon>
    </lineage>
</organism>
<evidence type="ECO:0000313" key="13">
    <source>
        <dbReference type="EMBL" id="KAK0042025.1"/>
    </source>
</evidence>
<dbReference type="PANTHER" id="PTHR24248:SF125">
    <property type="entry name" value="DOPAMINE D2-LIKE RECEPTOR"/>
    <property type="match status" value="1"/>
</dbReference>
<comment type="subcellular location">
    <subcellularLocation>
        <location evidence="1">Cell membrane</location>
        <topology evidence="1">Multi-pass membrane protein</topology>
    </subcellularLocation>
</comment>
<evidence type="ECO:0000256" key="9">
    <source>
        <dbReference type="ARBA" id="ARBA00023224"/>
    </source>
</evidence>
<dbReference type="Gene3D" id="1.20.1070.10">
    <property type="entry name" value="Rhodopsin 7-helix transmembrane proteins"/>
    <property type="match status" value="1"/>
</dbReference>
<keyword evidence="14" id="KW-1185">Reference proteome</keyword>
<keyword evidence="6 11" id="KW-0472">Membrane</keyword>
<feature type="transmembrane region" description="Helical" evidence="11">
    <location>
        <begin position="360"/>
        <end position="378"/>
    </location>
</feature>
<keyword evidence="4 11" id="KW-1133">Transmembrane helix</keyword>
<evidence type="ECO:0000313" key="14">
    <source>
        <dbReference type="Proteomes" id="UP001233172"/>
    </source>
</evidence>
<evidence type="ECO:0000256" key="11">
    <source>
        <dbReference type="SAM" id="Phobius"/>
    </source>
</evidence>
<keyword evidence="3 10" id="KW-0812">Transmembrane</keyword>
<accession>A0AAD8AT88</accession>
<evidence type="ECO:0000256" key="6">
    <source>
        <dbReference type="ARBA" id="ARBA00023136"/>
    </source>
</evidence>
<evidence type="ECO:0000259" key="12">
    <source>
        <dbReference type="PROSITE" id="PS50262"/>
    </source>
</evidence>
<evidence type="ECO:0000256" key="5">
    <source>
        <dbReference type="ARBA" id="ARBA00023040"/>
    </source>
</evidence>
<proteinExistence type="inferred from homology"/>
<keyword evidence="8 10" id="KW-0675">Receptor</keyword>
<evidence type="ECO:0000256" key="7">
    <source>
        <dbReference type="ARBA" id="ARBA00023157"/>
    </source>
</evidence>
<evidence type="ECO:0000256" key="10">
    <source>
        <dbReference type="RuleBase" id="RU000688"/>
    </source>
</evidence>
<keyword evidence="9 10" id="KW-0807">Transducer</keyword>
<dbReference type="GO" id="GO:0004930">
    <property type="term" value="F:G protein-coupled receptor activity"/>
    <property type="evidence" value="ECO:0007669"/>
    <property type="project" value="UniProtKB-KW"/>
</dbReference>
<sequence length="392" mass="43657">MINNATNCSYLTQANTFAPFLTSSRTLLVFLAVCMTVFAAVTVFVNVVVIVAVCKSTGQGRSSSARGKRTGSNTKVVKLLMKSMAVADSVVALVIMPIRISELVHNGMWIMPFEKCKYRGTFSVYMCTVSIYHVACMAIDRYLAICRPLSYHMMTVKVGYIMAGLSWAVLAFIYPLPVLWEMVRLTDTKSGCIILSNTCGHNKTVLFSLLGAIASFYIPFSVICVLYLRVLIKVKKFHKSDKSIVSNDQNRIQLTTTSNAFQNIKSESGIVVETILTASLPTIINNNDSSLNSCNKFNDNSKIKDCALKKSGPKKRSRKALLTIGLIVMSFTLCWLPYAIFMDFFSSHADADIPQWFETMTMWLGYLNSAFNPVLFCFHRGIRLAVKKLLCP</sequence>
<reference evidence="13" key="1">
    <citation type="journal article" date="2023" name="PLoS Negl. Trop. Dis.">
        <title>A genome sequence for Biomphalaria pfeifferi, the major vector snail for the human-infecting parasite Schistosoma mansoni.</title>
        <authorList>
            <person name="Bu L."/>
            <person name="Lu L."/>
            <person name="Laidemitt M.R."/>
            <person name="Zhang S.M."/>
            <person name="Mutuku M."/>
            <person name="Mkoji G."/>
            <person name="Steinauer M."/>
            <person name="Loker E.S."/>
        </authorList>
    </citation>
    <scope>NUCLEOTIDE SEQUENCE</scope>
    <source>
        <strain evidence="13">KasaAsao</strain>
    </source>
</reference>
<feature type="transmembrane region" description="Helical" evidence="11">
    <location>
        <begin position="160"/>
        <end position="180"/>
    </location>
</feature>
<dbReference type="InterPro" id="IPR017452">
    <property type="entry name" value="GPCR_Rhodpsn_7TM"/>
</dbReference>
<comment type="caution">
    <text evidence="13">The sequence shown here is derived from an EMBL/GenBank/DDBJ whole genome shotgun (WGS) entry which is preliminary data.</text>
</comment>
<feature type="transmembrane region" description="Helical" evidence="11">
    <location>
        <begin position="120"/>
        <end position="139"/>
    </location>
</feature>
<feature type="transmembrane region" description="Helical" evidence="11">
    <location>
        <begin position="79"/>
        <end position="100"/>
    </location>
</feature>
<feature type="transmembrane region" description="Helical" evidence="11">
    <location>
        <begin position="205"/>
        <end position="232"/>
    </location>
</feature>
<reference evidence="13" key="2">
    <citation type="submission" date="2023-04" db="EMBL/GenBank/DDBJ databases">
        <authorList>
            <person name="Bu L."/>
            <person name="Lu L."/>
            <person name="Laidemitt M.R."/>
            <person name="Zhang S.M."/>
            <person name="Mutuku M."/>
            <person name="Mkoji G."/>
            <person name="Steinauer M."/>
            <person name="Loker E.S."/>
        </authorList>
    </citation>
    <scope>NUCLEOTIDE SEQUENCE</scope>
    <source>
        <strain evidence="13">KasaAsao</strain>
        <tissue evidence="13">Whole Snail</tissue>
    </source>
</reference>
<evidence type="ECO:0000256" key="8">
    <source>
        <dbReference type="ARBA" id="ARBA00023170"/>
    </source>
</evidence>
<keyword evidence="5 10" id="KW-0297">G-protein coupled receptor</keyword>
<feature type="transmembrane region" description="Helical" evidence="11">
    <location>
        <begin position="320"/>
        <end position="340"/>
    </location>
</feature>
<dbReference type="AlphaFoldDB" id="A0AAD8AT88"/>
<evidence type="ECO:0000256" key="3">
    <source>
        <dbReference type="ARBA" id="ARBA00022692"/>
    </source>
</evidence>
<dbReference type="GO" id="GO:0005886">
    <property type="term" value="C:plasma membrane"/>
    <property type="evidence" value="ECO:0007669"/>
    <property type="project" value="UniProtKB-SubCell"/>
</dbReference>
<evidence type="ECO:0000256" key="1">
    <source>
        <dbReference type="ARBA" id="ARBA00004651"/>
    </source>
</evidence>
<keyword evidence="2" id="KW-1003">Cell membrane</keyword>
<dbReference type="InterPro" id="IPR000276">
    <property type="entry name" value="GPCR_Rhodpsn"/>
</dbReference>
<feature type="transmembrane region" description="Helical" evidence="11">
    <location>
        <begin position="27"/>
        <end position="58"/>
    </location>
</feature>
<gene>
    <name evidence="13" type="ORF">Bpfe_028519</name>
</gene>
<dbReference type="SUPFAM" id="SSF81321">
    <property type="entry name" value="Family A G protein-coupled receptor-like"/>
    <property type="match status" value="1"/>
</dbReference>
<dbReference type="PANTHER" id="PTHR24248">
    <property type="entry name" value="ADRENERGIC RECEPTOR-RELATED G-PROTEIN COUPLED RECEPTOR"/>
    <property type="match status" value="1"/>
</dbReference>
<dbReference type="PROSITE" id="PS50262">
    <property type="entry name" value="G_PROTEIN_RECEP_F1_2"/>
    <property type="match status" value="1"/>
</dbReference>
<dbReference type="EMBL" id="JASAOG010000253">
    <property type="protein sequence ID" value="KAK0042025.1"/>
    <property type="molecule type" value="Genomic_DNA"/>
</dbReference>
<comment type="similarity">
    <text evidence="10">Belongs to the G-protein coupled receptor 1 family.</text>
</comment>
<name>A0AAD8AT88_BIOPF</name>
<dbReference type="Proteomes" id="UP001233172">
    <property type="component" value="Unassembled WGS sequence"/>
</dbReference>
<protein>
    <submittedName>
        <fullName evidence="13">Octopamine receptor beta-3R</fullName>
    </submittedName>
</protein>